<sequence>MNSTLVTVALMVIALSYSEGRRFFHLASKRCLDAEGFVKDSLKVSPCNDKNHFQQWDWVDNSTIKSRATKLCIATISNHGTSTLNMKTCDPHDDENQRWIGVSYGKLYNHLNWFCLRADEKHTVIPQGCAHYSEQWNLSLQNAIPILDKLSRIYYPQCWDINSPIDIDEADISFWLQSATPLTHSQSRNAMDLRSYIFLLLLARTNSTYTNDHRPWSPYPNSSRVLQCRAAAPNNLGDYTISSWRHFKGDHYIHGDIQFDFSDSRLSAIDEKLDLYDYVITGTDTLNFVSCYSQSVLSFQDFLRPFQIEAWIGISVTIGSLAILLHAILKFVASLNRLIALDRDKFATRIVSGLWFLAIVIICNSFKGLAITGITSPLPETGVDYFNNLTDRRVGLVYDYPKVRIDNLWDSALGANDFTIFSSRGIHLTNKNLFSTFIFHLRMALENIIWEDQARGKTCFSVKDYPLIWYTVMERQSPELDYYGEKNRSEVSSEIEAKLVECEIGEKTAFADITQKVENEAQYLSGHYHWLTFSVGKQPNIATKADEFEDGHCDIVTCGEDIVTVTKSQGSVQARLDQTCSKAQDCTVNNTECRYGSCHCLGGFYGSNCERIHKYHTVQVHEIVTIEDHPWVIVNQSCLTSGAANESSCRHTPCYTGFLVDLLQKIDKHVGGNLENCTIQEVSTFGNNSNLNRTFTKDDVFEILAGNGTDIGLAAFSGFSMKYLKIQTSYHFIWNLLRKPSNRTNDEIAIGFPKGSKADDSISYA</sequence>
<dbReference type="GO" id="GO:0016740">
    <property type="term" value="F:transferase activity"/>
    <property type="evidence" value="ECO:0007669"/>
    <property type="project" value="UniProtKB-KW"/>
</dbReference>
<dbReference type="PROSITE" id="PS50231">
    <property type="entry name" value="RICIN_B_LECTIN"/>
    <property type="match status" value="1"/>
</dbReference>
<dbReference type="SMART" id="SM00458">
    <property type="entry name" value="RICIN"/>
    <property type="match status" value="1"/>
</dbReference>
<dbReference type="AlphaFoldDB" id="A0A226CT56"/>
<dbReference type="EMBL" id="LNIX01000083">
    <property type="protein sequence ID" value="OXA36642.1"/>
    <property type="molecule type" value="Genomic_DNA"/>
</dbReference>
<dbReference type="SUPFAM" id="SSF50370">
    <property type="entry name" value="Ricin B-like lectins"/>
    <property type="match status" value="1"/>
</dbReference>
<feature type="transmembrane region" description="Helical" evidence="1">
    <location>
        <begin position="350"/>
        <end position="370"/>
    </location>
</feature>
<keyword evidence="1" id="KW-0472">Membrane</keyword>
<dbReference type="CDD" id="cd23385">
    <property type="entry name" value="beta-trefoil_Ricin_MRC-like"/>
    <property type="match status" value="1"/>
</dbReference>
<accession>A0A226CT56</accession>
<dbReference type="InterPro" id="IPR000772">
    <property type="entry name" value="Ricin_B_lectin"/>
</dbReference>
<keyword evidence="2" id="KW-0732">Signal</keyword>
<dbReference type="OrthoDB" id="5984008at2759"/>
<dbReference type="InterPro" id="IPR035992">
    <property type="entry name" value="Ricin_B-like_lectins"/>
</dbReference>
<feature type="chain" id="PRO_5012804798" evidence="2">
    <location>
        <begin position="21"/>
        <end position="765"/>
    </location>
</feature>
<comment type="caution">
    <text evidence="4">The sequence shown here is derived from an EMBL/GenBank/DDBJ whole genome shotgun (WGS) entry which is preliminary data.</text>
</comment>
<evidence type="ECO:0000259" key="3">
    <source>
        <dbReference type="SMART" id="SM00458"/>
    </source>
</evidence>
<organism evidence="4 5">
    <name type="scientific">Folsomia candida</name>
    <name type="common">Springtail</name>
    <dbReference type="NCBI Taxonomy" id="158441"/>
    <lineage>
        <taxon>Eukaryota</taxon>
        <taxon>Metazoa</taxon>
        <taxon>Ecdysozoa</taxon>
        <taxon>Arthropoda</taxon>
        <taxon>Hexapoda</taxon>
        <taxon>Collembola</taxon>
        <taxon>Entomobryomorpha</taxon>
        <taxon>Isotomoidea</taxon>
        <taxon>Isotomidae</taxon>
        <taxon>Proisotominae</taxon>
        <taxon>Folsomia</taxon>
    </lineage>
</organism>
<dbReference type="Pfam" id="PF00652">
    <property type="entry name" value="Ricin_B_lectin"/>
    <property type="match status" value="1"/>
</dbReference>
<evidence type="ECO:0000256" key="1">
    <source>
        <dbReference type="SAM" id="Phobius"/>
    </source>
</evidence>
<dbReference type="Gene3D" id="2.80.10.50">
    <property type="match status" value="1"/>
</dbReference>
<proteinExistence type="predicted"/>
<evidence type="ECO:0000313" key="5">
    <source>
        <dbReference type="Proteomes" id="UP000198287"/>
    </source>
</evidence>
<protein>
    <submittedName>
        <fullName evidence="4">Polypeptide N-acetylgalactosaminyltransferase 2</fullName>
    </submittedName>
</protein>
<evidence type="ECO:0000256" key="2">
    <source>
        <dbReference type="SAM" id="SignalP"/>
    </source>
</evidence>
<reference evidence="4 5" key="1">
    <citation type="submission" date="2015-12" db="EMBL/GenBank/DDBJ databases">
        <title>The genome of Folsomia candida.</title>
        <authorList>
            <person name="Faddeeva A."/>
            <person name="Derks M.F."/>
            <person name="Anvar Y."/>
            <person name="Smit S."/>
            <person name="Van Straalen N."/>
            <person name="Roelofs D."/>
        </authorList>
    </citation>
    <scope>NUCLEOTIDE SEQUENCE [LARGE SCALE GENOMIC DNA]</scope>
    <source>
        <strain evidence="4 5">VU population</strain>
        <tissue evidence="4">Whole body</tissue>
    </source>
</reference>
<keyword evidence="1" id="KW-1133">Transmembrane helix</keyword>
<dbReference type="Proteomes" id="UP000198287">
    <property type="component" value="Unassembled WGS sequence"/>
</dbReference>
<feature type="domain" description="Ricin B lectin" evidence="3">
    <location>
        <begin position="18"/>
        <end position="139"/>
    </location>
</feature>
<name>A0A226CT56_FOLCA</name>
<gene>
    <name evidence="4" type="ORF">Fcan01_28589</name>
</gene>
<evidence type="ECO:0000313" key="4">
    <source>
        <dbReference type="EMBL" id="OXA36642.1"/>
    </source>
</evidence>
<feature type="transmembrane region" description="Helical" evidence="1">
    <location>
        <begin position="310"/>
        <end position="329"/>
    </location>
</feature>
<keyword evidence="1" id="KW-0812">Transmembrane</keyword>
<dbReference type="Gene3D" id="3.40.190.10">
    <property type="entry name" value="Periplasmic binding protein-like II"/>
    <property type="match status" value="1"/>
</dbReference>
<feature type="signal peptide" evidence="2">
    <location>
        <begin position="1"/>
        <end position="20"/>
    </location>
</feature>
<keyword evidence="4" id="KW-0808">Transferase</keyword>
<keyword evidence="5" id="KW-1185">Reference proteome</keyword>